<dbReference type="SUPFAM" id="SSF144064">
    <property type="entry name" value="Heme iron utilization protein-like"/>
    <property type="match status" value="1"/>
</dbReference>
<feature type="region of interest" description="Disordered" evidence="1">
    <location>
        <begin position="1"/>
        <end position="38"/>
    </location>
</feature>
<sequence length="379" mass="39916">MAATDKRAEARPLPPTTGATERSASPRRHAPAGTPASQVRALPSLVRRRALRSPGLRAAYARERAAQPQARRGDVALALGVTEGELIAAHAGLFQPALSSLSARHLLPQWRRIAAALPALGVVRSITGNRWCRLENTSAAQELTRRCEQAAGDAPACTCLADAAAAGAWAHGFAIEERGADGRVERSLQFFDLYGQSVAEVVLLEGSRVEAFLDIVESFSSWQLAPGLVIPVKKPAAAPRRMAVAAFDSAVAGEGGTATRLPNASTHQVLAGAAHSGVPLTLRVESRGGRLSRSGALQDVRLDGPWLHARGAGHGLRLRADAIAQTWLLRRPTPNGTRHALVLLDAAGEPIASISAETDAEGSERGEWRSLLSQLAAQA</sequence>
<feature type="domain" description="Haemin-degrading HemS/ChuX" evidence="2">
    <location>
        <begin position="81"/>
        <end position="219"/>
    </location>
</feature>
<dbReference type="EMBL" id="JAXOJX010000064">
    <property type="protein sequence ID" value="MDZ5460270.1"/>
    <property type="molecule type" value="Genomic_DNA"/>
</dbReference>
<comment type="caution">
    <text evidence="3">The sequence shown here is derived from an EMBL/GenBank/DDBJ whole genome shotgun (WGS) entry which is preliminary data.</text>
</comment>
<dbReference type="InterPro" id="IPR007845">
    <property type="entry name" value="HemS/ChuX_dom"/>
</dbReference>
<dbReference type="RefSeq" id="WP_322467782.1">
    <property type="nucleotide sequence ID" value="NZ_JAXOJX010000064.1"/>
</dbReference>
<reference evidence="3 4" key="1">
    <citation type="submission" date="2023-11" db="EMBL/GenBank/DDBJ databases">
        <title>Draft genome of Azohydromonas lata strain H1 (DSM1123), a polyhydroxyalkanoate producer.</title>
        <authorList>
            <person name="Traversa D."/>
            <person name="D'Addabbo P."/>
            <person name="Pazzani C."/>
            <person name="Manzari C."/>
            <person name="Chiara M."/>
            <person name="Scrascia M."/>
        </authorList>
    </citation>
    <scope>NUCLEOTIDE SEQUENCE [LARGE SCALE GENOMIC DNA]</scope>
    <source>
        <strain evidence="3 4">H1</strain>
    </source>
</reference>
<accession>A0ABU5IN19</accession>
<keyword evidence="4" id="KW-1185">Reference proteome</keyword>
<organism evidence="3 4">
    <name type="scientific">Azohydromonas lata</name>
    <dbReference type="NCBI Taxonomy" id="45677"/>
    <lineage>
        <taxon>Bacteria</taxon>
        <taxon>Pseudomonadati</taxon>
        <taxon>Pseudomonadota</taxon>
        <taxon>Betaproteobacteria</taxon>
        <taxon>Burkholderiales</taxon>
        <taxon>Sphaerotilaceae</taxon>
        <taxon>Azohydromonas</taxon>
    </lineage>
</organism>
<evidence type="ECO:0000256" key="1">
    <source>
        <dbReference type="SAM" id="MobiDB-lite"/>
    </source>
</evidence>
<dbReference type="Gene3D" id="3.40.1570.10">
    <property type="entry name" value="HemS/ChuS/ChuX like domains"/>
    <property type="match status" value="2"/>
</dbReference>
<dbReference type="Pfam" id="PF05171">
    <property type="entry name" value="HemS"/>
    <property type="match status" value="2"/>
</dbReference>
<feature type="compositionally biased region" description="Basic and acidic residues" evidence="1">
    <location>
        <begin position="1"/>
        <end position="10"/>
    </location>
</feature>
<name>A0ABU5IN19_9BURK</name>
<evidence type="ECO:0000259" key="2">
    <source>
        <dbReference type="Pfam" id="PF05171"/>
    </source>
</evidence>
<evidence type="ECO:0000313" key="3">
    <source>
        <dbReference type="EMBL" id="MDZ5460270.1"/>
    </source>
</evidence>
<feature type="domain" description="Haemin-degrading HemS/ChuX" evidence="2">
    <location>
        <begin position="252"/>
        <end position="375"/>
    </location>
</feature>
<dbReference type="Proteomes" id="UP001293718">
    <property type="component" value="Unassembled WGS sequence"/>
</dbReference>
<proteinExistence type="predicted"/>
<dbReference type="InterPro" id="IPR053733">
    <property type="entry name" value="Heme_Transport_Util_sf"/>
</dbReference>
<gene>
    <name evidence="3" type="ORF">SM757_27195</name>
</gene>
<protein>
    <submittedName>
        <fullName evidence="3">ChuX/HutX family heme-like substrate-binding protein</fullName>
    </submittedName>
</protein>
<evidence type="ECO:0000313" key="4">
    <source>
        <dbReference type="Proteomes" id="UP001293718"/>
    </source>
</evidence>